<evidence type="ECO:0000256" key="15">
    <source>
        <dbReference type="SAM" id="MobiDB-lite"/>
    </source>
</evidence>
<dbReference type="GO" id="GO:0005634">
    <property type="term" value="C:nucleus"/>
    <property type="evidence" value="ECO:0007669"/>
    <property type="project" value="UniProtKB-SubCell"/>
</dbReference>
<evidence type="ECO:0000256" key="7">
    <source>
        <dbReference type="ARBA" id="ARBA00022777"/>
    </source>
</evidence>
<dbReference type="EMBL" id="CADEAL010001335">
    <property type="protein sequence ID" value="CAB1431368.1"/>
    <property type="molecule type" value="Genomic_DNA"/>
</dbReference>
<comment type="cofactor">
    <cofactor evidence="1">
        <name>Mg(2+)</name>
        <dbReference type="ChEBI" id="CHEBI:18420"/>
    </cofactor>
</comment>
<dbReference type="PROSITE" id="PS00108">
    <property type="entry name" value="PROTEIN_KINASE_ST"/>
    <property type="match status" value="1"/>
</dbReference>
<gene>
    <name evidence="17" type="ORF">PLEPLA_LOCUS19424</name>
</gene>
<dbReference type="InterPro" id="IPR017441">
    <property type="entry name" value="Protein_kinase_ATP_BS"/>
</dbReference>
<keyword evidence="5" id="KW-0808">Transferase</keyword>
<evidence type="ECO:0000256" key="6">
    <source>
        <dbReference type="ARBA" id="ARBA00022741"/>
    </source>
</evidence>
<keyword evidence="8 13" id="KW-0067">ATP-binding</keyword>
<dbReference type="Gene3D" id="3.40.50.150">
    <property type="entry name" value="Vaccinia Virus protein VP39"/>
    <property type="match status" value="1"/>
</dbReference>
<keyword evidence="18" id="KW-1185">Reference proteome</keyword>
<evidence type="ECO:0000256" key="10">
    <source>
        <dbReference type="ARBA" id="ARBA00023242"/>
    </source>
</evidence>
<dbReference type="SUPFAM" id="SSF56112">
    <property type="entry name" value="Protein kinase-like (PK-like)"/>
    <property type="match status" value="1"/>
</dbReference>
<dbReference type="InterPro" id="IPR008271">
    <property type="entry name" value="Ser/Thr_kinase_AS"/>
</dbReference>
<dbReference type="GO" id="GO:0004674">
    <property type="term" value="F:protein serine/threonine kinase activity"/>
    <property type="evidence" value="ECO:0007669"/>
    <property type="project" value="UniProtKB-KW"/>
</dbReference>
<dbReference type="CDD" id="cd02440">
    <property type="entry name" value="AdoMet_MTases"/>
    <property type="match status" value="1"/>
</dbReference>
<dbReference type="InterPro" id="IPR000719">
    <property type="entry name" value="Prot_kinase_dom"/>
</dbReference>
<feature type="region of interest" description="Disordered" evidence="15">
    <location>
        <begin position="1"/>
        <end position="33"/>
    </location>
</feature>
<evidence type="ECO:0000313" key="18">
    <source>
        <dbReference type="Proteomes" id="UP001153269"/>
    </source>
</evidence>
<keyword evidence="9 14" id="KW-0175">Coiled coil</keyword>
<feature type="compositionally biased region" description="Polar residues" evidence="15">
    <location>
        <begin position="387"/>
        <end position="402"/>
    </location>
</feature>
<feature type="compositionally biased region" description="Basic and acidic residues" evidence="15">
    <location>
        <begin position="404"/>
        <end position="432"/>
    </location>
</feature>
<dbReference type="InterPro" id="IPR029063">
    <property type="entry name" value="SAM-dependent_MTases_sf"/>
</dbReference>
<proteinExistence type="predicted"/>
<evidence type="ECO:0000256" key="12">
    <source>
        <dbReference type="ARBA" id="ARBA00048679"/>
    </source>
</evidence>
<name>A0A9N7UJR7_PLEPL</name>
<protein>
    <recommendedName>
        <fullName evidence="3">non-specific serine/threonine protein kinase</fullName>
        <ecNumber evidence="3">2.7.11.1</ecNumber>
    </recommendedName>
</protein>
<feature type="region of interest" description="Disordered" evidence="15">
    <location>
        <begin position="1035"/>
        <end position="1055"/>
    </location>
</feature>
<evidence type="ECO:0000256" key="9">
    <source>
        <dbReference type="ARBA" id="ARBA00023054"/>
    </source>
</evidence>
<dbReference type="PROSITE" id="PS50011">
    <property type="entry name" value="PROTEIN_KINASE_DOM"/>
    <property type="match status" value="1"/>
</dbReference>
<evidence type="ECO:0000313" key="17">
    <source>
        <dbReference type="EMBL" id="CAB1431368.1"/>
    </source>
</evidence>
<evidence type="ECO:0000256" key="14">
    <source>
        <dbReference type="SAM" id="Coils"/>
    </source>
</evidence>
<feature type="binding site" evidence="13">
    <location>
        <position position="774"/>
    </location>
    <ligand>
        <name>ATP</name>
        <dbReference type="ChEBI" id="CHEBI:30616"/>
    </ligand>
</feature>
<feature type="region of interest" description="Disordered" evidence="15">
    <location>
        <begin position="121"/>
        <end position="159"/>
    </location>
</feature>
<dbReference type="InterPro" id="IPR011009">
    <property type="entry name" value="Kinase-like_dom_sf"/>
</dbReference>
<sequence>MAAPHAVVAVEAGSGDTGLVPKDPSTGDVKRPQFGTRLLTDPRQVFQHNAWDNVEWSEEQEEAAKNKVLENCQPLPQQKQEEYDSRANEYWNDFYTIHENRFFKDRHWLFTEFPELAPKCGLLNPESHPEDSGTDGVQQDSLDQERSREVEDGDFPGSSATHRILEVGCGVGNTFFPILKTNNDPGLFVYCCDFSSTAVELVKANPEYDPERCFAFVRDLSDVEANYPVPDGTLDVIVLIFVLSALHPDKMQASISRLARLLRPGGVMLLRDYGRYDMAQLRFKKGRCLSENFYVRGDGTRVYFFTQDELHELFAEAGLEKVQNLVDRRLQVNRGKQLTMYRGLQPALRRTEKISNYTMMEELHSLDPRRQELLEARFTGVGVAKGSGQNESSNQSLCSVGSLSDKEPETPEKKANDQRVRKRKADNFDGSHGKAGSRGHKISDYFEFAGGSGPGTSPARGIPPVVRSSPQHSLSNPPVTVQQGSPSSIGSANTEHSTCSLKPAPPHMLHKATQSDLTIEKLTAMENNKNSDLEKKEGRIDDLLRANCDLRRQIDEQQRMLERYKERLNKCVTMSKKLLIEKSKQEKMACRDKSMQDRLRLGHFTTVRHGASFTEQWTDGYAFQNLIKQQERINTQREDIERQRKLLAKRKPPSMAQTPPPSLEQNKRKSKTNGTESEALSQAEYHEQEEIFKLRLGHLKKEEAEIQAELERLERVRNLHIRELKRIHNEDNSQFKDHPTLNDRYLLLYLLGRGGFSEVYKAFDLTEQRYVAVKIHQLNKNWRDEKKENYHKHACREYRIHKELDHPRIVKLYDYFSLDTDSFCTVLEYCEGNDLDFYLKQHKLMSEKEGRSIIMQIVNALKYLNEIRPPIIHYDLKPGNILLVNGTACGEIKITDFGLSKIMDDDSYNSVDGMELTSQGAGTYWYLPPECFVVGKEPPKISNKVDVWSVGVIFYQCLYGRKPFGHNQSQQDILQENTILKATDVQFPPKPVVTPEAKAFVRRCLVYRKEDRIDVHQLSSDPFLMPHIRKSVASSGTSGTAVASTSSSSNSSASN</sequence>
<dbReference type="Pfam" id="PF00069">
    <property type="entry name" value="Pkinase"/>
    <property type="match status" value="1"/>
</dbReference>
<evidence type="ECO:0000256" key="11">
    <source>
        <dbReference type="ARBA" id="ARBA00047899"/>
    </source>
</evidence>
<comment type="subcellular location">
    <subcellularLocation>
        <location evidence="2">Nucleus</location>
    </subcellularLocation>
</comment>
<evidence type="ECO:0000256" key="4">
    <source>
        <dbReference type="ARBA" id="ARBA00022527"/>
    </source>
</evidence>
<keyword evidence="6 13" id="KW-0547">Nucleotide-binding</keyword>
<evidence type="ECO:0000256" key="13">
    <source>
        <dbReference type="PROSITE-ProRule" id="PRU10141"/>
    </source>
</evidence>
<evidence type="ECO:0000256" key="5">
    <source>
        <dbReference type="ARBA" id="ARBA00022679"/>
    </source>
</evidence>
<evidence type="ECO:0000256" key="8">
    <source>
        <dbReference type="ARBA" id="ARBA00022840"/>
    </source>
</evidence>
<dbReference type="GO" id="GO:0035556">
    <property type="term" value="P:intracellular signal transduction"/>
    <property type="evidence" value="ECO:0007669"/>
    <property type="project" value="TreeGrafter"/>
</dbReference>
<keyword evidence="7" id="KW-0418">Kinase</keyword>
<dbReference type="SMART" id="SM00220">
    <property type="entry name" value="S_TKc"/>
    <property type="match status" value="1"/>
</dbReference>
<evidence type="ECO:0000256" key="3">
    <source>
        <dbReference type="ARBA" id="ARBA00012513"/>
    </source>
</evidence>
<feature type="region of interest" description="Disordered" evidence="15">
    <location>
        <begin position="646"/>
        <end position="683"/>
    </location>
</feature>
<comment type="catalytic activity">
    <reaction evidence="12">
        <text>L-seryl-[protein] + ATP = O-phospho-L-seryl-[protein] + ADP + H(+)</text>
        <dbReference type="Rhea" id="RHEA:17989"/>
        <dbReference type="Rhea" id="RHEA-COMP:9863"/>
        <dbReference type="Rhea" id="RHEA-COMP:11604"/>
        <dbReference type="ChEBI" id="CHEBI:15378"/>
        <dbReference type="ChEBI" id="CHEBI:29999"/>
        <dbReference type="ChEBI" id="CHEBI:30616"/>
        <dbReference type="ChEBI" id="CHEBI:83421"/>
        <dbReference type="ChEBI" id="CHEBI:456216"/>
        <dbReference type="EC" id="2.7.11.1"/>
    </reaction>
</comment>
<accession>A0A9N7UJR7</accession>
<keyword evidence="10" id="KW-0539">Nucleus</keyword>
<dbReference type="EC" id="2.7.11.1" evidence="3"/>
<dbReference type="SUPFAM" id="SSF53335">
    <property type="entry name" value="S-adenosyl-L-methionine-dependent methyltransferases"/>
    <property type="match status" value="1"/>
</dbReference>
<dbReference type="Gene3D" id="1.10.510.10">
    <property type="entry name" value="Transferase(Phosphotransferase) domain 1"/>
    <property type="match status" value="1"/>
</dbReference>
<dbReference type="AlphaFoldDB" id="A0A9N7UJR7"/>
<dbReference type="GO" id="GO:0048471">
    <property type="term" value="C:perinuclear region of cytoplasm"/>
    <property type="evidence" value="ECO:0007669"/>
    <property type="project" value="TreeGrafter"/>
</dbReference>
<dbReference type="Proteomes" id="UP001153269">
    <property type="component" value="Unassembled WGS sequence"/>
</dbReference>
<dbReference type="PANTHER" id="PTHR22974:SF20">
    <property type="entry name" value="SERINE_THREONINE-PROTEIN KINASE TOUSLED-LIKE 2"/>
    <property type="match status" value="1"/>
</dbReference>
<feature type="domain" description="Protein kinase" evidence="16">
    <location>
        <begin position="745"/>
        <end position="1024"/>
    </location>
</feature>
<dbReference type="GO" id="GO:0007059">
    <property type="term" value="P:chromosome segregation"/>
    <property type="evidence" value="ECO:0007669"/>
    <property type="project" value="TreeGrafter"/>
</dbReference>
<dbReference type="PANTHER" id="PTHR22974">
    <property type="entry name" value="MIXED LINEAGE PROTEIN KINASE"/>
    <property type="match status" value="1"/>
</dbReference>
<dbReference type="PROSITE" id="PS00107">
    <property type="entry name" value="PROTEIN_KINASE_ATP"/>
    <property type="match status" value="1"/>
</dbReference>
<dbReference type="GO" id="GO:0005524">
    <property type="term" value="F:ATP binding"/>
    <property type="evidence" value="ECO:0007669"/>
    <property type="project" value="UniProtKB-UniRule"/>
</dbReference>
<comment type="caution">
    <text evidence="17">The sequence shown here is derived from an EMBL/GenBank/DDBJ whole genome shotgun (WGS) entry which is preliminary data.</text>
</comment>
<feature type="coiled-coil region" evidence="14">
    <location>
        <begin position="696"/>
        <end position="730"/>
    </location>
</feature>
<feature type="compositionally biased region" description="Polar residues" evidence="15">
    <location>
        <begin position="468"/>
        <end position="500"/>
    </location>
</feature>
<dbReference type="Pfam" id="PF13489">
    <property type="entry name" value="Methyltransf_23"/>
    <property type="match status" value="1"/>
</dbReference>
<keyword evidence="4" id="KW-0723">Serine/threonine-protein kinase</keyword>
<comment type="catalytic activity">
    <reaction evidence="11">
        <text>L-threonyl-[protein] + ATP = O-phospho-L-threonyl-[protein] + ADP + H(+)</text>
        <dbReference type="Rhea" id="RHEA:46608"/>
        <dbReference type="Rhea" id="RHEA-COMP:11060"/>
        <dbReference type="Rhea" id="RHEA-COMP:11605"/>
        <dbReference type="ChEBI" id="CHEBI:15378"/>
        <dbReference type="ChEBI" id="CHEBI:30013"/>
        <dbReference type="ChEBI" id="CHEBI:30616"/>
        <dbReference type="ChEBI" id="CHEBI:61977"/>
        <dbReference type="ChEBI" id="CHEBI:456216"/>
        <dbReference type="EC" id="2.7.11.1"/>
    </reaction>
</comment>
<evidence type="ECO:0000256" key="1">
    <source>
        <dbReference type="ARBA" id="ARBA00001946"/>
    </source>
</evidence>
<organism evidence="17 18">
    <name type="scientific">Pleuronectes platessa</name>
    <name type="common">European plaice</name>
    <dbReference type="NCBI Taxonomy" id="8262"/>
    <lineage>
        <taxon>Eukaryota</taxon>
        <taxon>Metazoa</taxon>
        <taxon>Chordata</taxon>
        <taxon>Craniata</taxon>
        <taxon>Vertebrata</taxon>
        <taxon>Euteleostomi</taxon>
        <taxon>Actinopterygii</taxon>
        <taxon>Neopterygii</taxon>
        <taxon>Teleostei</taxon>
        <taxon>Neoteleostei</taxon>
        <taxon>Acanthomorphata</taxon>
        <taxon>Carangaria</taxon>
        <taxon>Pleuronectiformes</taxon>
        <taxon>Pleuronectoidei</taxon>
        <taxon>Pleuronectidae</taxon>
        <taxon>Pleuronectes</taxon>
    </lineage>
</organism>
<evidence type="ECO:0000256" key="2">
    <source>
        <dbReference type="ARBA" id="ARBA00004123"/>
    </source>
</evidence>
<evidence type="ECO:0000259" key="16">
    <source>
        <dbReference type="PROSITE" id="PS50011"/>
    </source>
</evidence>
<dbReference type="FunFam" id="1.10.510.10:FF:000037">
    <property type="entry name" value="Serine/threonine-protein kinase tousled-like 2"/>
    <property type="match status" value="1"/>
</dbReference>
<reference evidence="17" key="1">
    <citation type="submission" date="2020-03" db="EMBL/GenBank/DDBJ databases">
        <authorList>
            <person name="Weist P."/>
        </authorList>
    </citation>
    <scope>NUCLEOTIDE SEQUENCE</scope>
</reference>
<feature type="region of interest" description="Disordered" evidence="15">
    <location>
        <begin position="383"/>
        <end position="508"/>
    </location>
</feature>